<dbReference type="EMBL" id="MCOK01000001">
    <property type="protein sequence ID" value="OOC56425.1"/>
    <property type="molecule type" value="Genomic_DNA"/>
</dbReference>
<dbReference type="STRING" id="501010.NOSIN_23485"/>
<accession>A0A1V3C6P5</accession>
<dbReference type="GO" id="GO:0005886">
    <property type="term" value="C:plasma membrane"/>
    <property type="evidence" value="ECO:0007669"/>
    <property type="project" value="UniProtKB-SubCell"/>
</dbReference>
<feature type="transmembrane region" description="Helical" evidence="7">
    <location>
        <begin position="105"/>
        <end position="127"/>
    </location>
</feature>
<feature type="region of interest" description="Disordered" evidence="8">
    <location>
        <begin position="1"/>
        <end position="29"/>
    </location>
</feature>
<keyword evidence="6 7" id="KW-0472">Membrane</keyword>
<proteinExistence type="inferred from homology"/>
<feature type="domain" description="ABC transmembrane type-1" evidence="9">
    <location>
        <begin position="102"/>
        <end position="314"/>
    </location>
</feature>
<sequence length="325" mass="35504">MTATTRSAPGEESPDGPRTATAAPPRRRSRARSRALVPWGFVGPFLALFTLCFVLPILYAVYQSFIQIRRYGLFGEEGRETVFAGLDNYTRALGQETFVDSIGRVLLFGAVQVPVMLGLALVLALLLESASARWPGFFRALYFMPYGVPGVVASLLWGFLYVPGLSPILDVAGLVGLEPDLLGPSGVLWSIANIITWMFIGYNMLILVAQLKTIPGELYESARIDGAGPLQTAWNIQLPLIRPALVLTTIFSIIGTLQLFAEPQILAAFTVNIDSAYTPNMAAYNSAFTDNDYNVAAAQSVVVALTAFVLSFGFLWLVNRKDRRR</sequence>
<dbReference type="InterPro" id="IPR050809">
    <property type="entry name" value="UgpAE/MalFG_permease"/>
</dbReference>
<keyword evidence="2 7" id="KW-0813">Transport</keyword>
<evidence type="ECO:0000256" key="6">
    <source>
        <dbReference type="ARBA" id="ARBA00023136"/>
    </source>
</evidence>
<name>A0A1V3C6P5_9ACTN</name>
<keyword evidence="11" id="KW-1185">Reference proteome</keyword>
<dbReference type="OrthoDB" id="34224at2"/>
<evidence type="ECO:0000256" key="5">
    <source>
        <dbReference type="ARBA" id="ARBA00022989"/>
    </source>
</evidence>
<comment type="similarity">
    <text evidence="7">Belongs to the binding-protein-dependent transport system permease family.</text>
</comment>
<feature type="transmembrane region" description="Helical" evidence="7">
    <location>
        <begin position="296"/>
        <end position="318"/>
    </location>
</feature>
<dbReference type="AlphaFoldDB" id="A0A1V3C6P5"/>
<comment type="caution">
    <text evidence="10">The sequence shown here is derived from an EMBL/GenBank/DDBJ whole genome shotgun (WGS) entry which is preliminary data.</text>
</comment>
<reference evidence="11" key="1">
    <citation type="submission" date="2016-08" db="EMBL/GenBank/DDBJ databases">
        <authorList>
            <person name="Tokovenko B."/>
            <person name="Kalinowski J."/>
        </authorList>
    </citation>
    <scope>NUCLEOTIDE SEQUENCE [LARGE SCALE GENOMIC DNA]</scope>
    <source>
        <strain evidence="11">UTMC102</strain>
    </source>
</reference>
<dbReference type="PANTHER" id="PTHR43227">
    <property type="entry name" value="BLL4140 PROTEIN"/>
    <property type="match status" value="1"/>
</dbReference>
<keyword evidence="4 7" id="KW-0812">Transmembrane</keyword>
<evidence type="ECO:0000259" key="9">
    <source>
        <dbReference type="PROSITE" id="PS50928"/>
    </source>
</evidence>
<dbReference type="InterPro" id="IPR000515">
    <property type="entry name" value="MetI-like"/>
</dbReference>
<keyword evidence="3" id="KW-1003">Cell membrane</keyword>
<evidence type="ECO:0000313" key="10">
    <source>
        <dbReference type="EMBL" id="OOC56425.1"/>
    </source>
</evidence>
<dbReference type="Pfam" id="PF00528">
    <property type="entry name" value="BPD_transp_1"/>
    <property type="match status" value="1"/>
</dbReference>
<dbReference type="CDD" id="cd06261">
    <property type="entry name" value="TM_PBP2"/>
    <property type="match status" value="1"/>
</dbReference>
<evidence type="ECO:0000313" key="11">
    <source>
        <dbReference type="Proteomes" id="UP000189004"/>
    </source>
</evidence>
<dbReference type="SUPFAM" id="SSF161098">
    <property type="entry name" value="MetI-like"/>
    <property type="match status" value="1"/>
</dbReference>
<feature type="transmembrane region" description="Helical" evidence="7">
    <location>
        <begin position="139"/>
        <end position="160"/>
    </location>
</feature>
<dbReference type="Gene3D" id="1.10.3720.10">
    <property type="entry name" value="MetI-like"/>
    <property type="match status" value="1"/>
</dbReference>
<evidence type="ECO:0000256" key="7">
    <source>
        <dbReference type="RuleBase" id="RU363032"/>
    </source>
</evidence>
<comment type="subcellular location">
    <subcellularLocation>
        <location evidence="1 7">Cell membrane</location>
        <topology evidence="1 7">Multi-pass membrane protein</topology>
    </subcellularLocation>
</comment>
<feature type="transmembrane region" description="Helical" evidence="7">
    <location>
        <begin position="36"/>
        <end position="62"/>
    </location>
</feature>
<gene>
    <name evidence="10" type="ORF">NOSIN_23485</name>
</gene>
<evidence type="ECO:0000256" key="3">
    <source>
        <dbReference type="ARBA" id="ARBA00022475"/>
    </source>
</evidence>
<dbReference type="PANTHER" id="PTHR43227:SF8">
    <property type="entry name" value="DIACETYLCHITOBIOSE UPTAKE SYSTEM PERMEASE PROTEIN DASB"/>
    <property type="match status" value="1"/>
</dbReference>
<dbReference type="InterPro" id="IPR035906">
    <property type="entry name" value="MetI-like_sf"/>
</dbReference>
<evidence type="ECO:0000256" key="2">
    <source>
        <dbReference type="ARBA" id="ARBA00022448"/>
    </source>
</evidence>
<dbReference type="RefSeq" id="WP_077692869.1">
    <property type="nucleotide sequence ID" value="NZ_MCOK01000001.1"/>
</dbReference>
<evidence type="ECO:0000256" key="1">
    <source>
        <dbReference type="ARBA" id="ARBA00004651"/>
    </source>
</evidence>
<dbReference type="Proteomes" id="UP000189004">
    <property type="component" value="Unassembled WGS sequence"/>
</dbReference>
<dbReference type="GO" id="GO:0055085">
    <property type="term" value="P:transmembrane transport"/>
    <property type="evidence" value="ECO:0007669"/>
    <property type="project" value="InterPro"/>
</dbReference>
<keyword evidence="5 7" id="KW-1133">Transmembrane helix</keyword>
<evidence type="ECO:0000256" key="4">
    <source>
        <dbReference type="ARBA" id="ARBA00022692"/>
    </source>
</evidence>
<dbReference type="PROSITE" id="PS50928">
    <property type="entry name" value="ABC_TM1"/>
    <property type="match status" value="1"/>
</dbReference>
<protein>
    <submittedName>
        <fullName evidence="10">ABC transporter permease</fullName>
    </submittedName>
</protein>
<feature type="transmembrane region" description="Helical" evidence="7">
    <location>
        <begin position="187"/>
        <end position="209"/>
    </location>
</feature>
<evidence type="ECO:0000256" key="8">
    <source>
        <dbReference type="SAM" id="MobiDB-lite"/>
    </source>
</evidence>
<feature type="transmembrane region" description="Helical" evidence="7">
    <location>
        <begin position="240"/>
        <end position="261"/>
    </location>
</feature>
<organism evidence="10 11">
    <name type="scientific">Nocardiopsis sinuspersici</name>
    <dbReference type="NCBI Taxonomy" id="501010"/>
    <lineage>
        <taxon>Bacteria</taxon>
        <taxon>Bacillati</taxon>
        <taxon>Actinomycetota</taxon>
        <taxon>Actinomycetes</taxon>
        <taxon>Streptosporangiales</taxon>
        <taxon>Nocardiopsidaceae</taxon>
        <taxon>Nocardiopsis</taxon>
    </lineage>
</organism>